<evidence type="ECO:0000313" key="2">
    <source>
        <dbReference type="Proteomes" id="UP001367676"/>
    </source>
</evidence>
<accession>A0AAN9Y312</accession>
<protein>
    <submittedName>
        <fullName evidence="1">Uncharacterized protein</fullName>
    </submittedName>
</protein>
<dbReference type="AlphaFoldDB" id="A0AAN9Y312"/>
<evidence type="ECO:0000313" key="1">
    <source>
        <dbReference type="EMBL" id="KAK7582563.1"/>
    </source>
</evidence>
<comment type="caution">
    <text evidence="1">The sequence shown here is derived from an EMBL/GenBank/DDBJ whole genome shotgun (WGS) entry which is preliminary data.</text>
</comment>
<gene>
    <name evidence="1" type="ORF">V9T40_014008</name>
</gene>
<sequence length="126" mass="14395">METFVPALNIIRVLRNGVPIADLEESGNERIRFRENGGNFDISHFRNSVIGRRLTDMKFLHKRPNQISDRELRMPIAVAASQCANVVVSSSEYRHTETCTAANRAHRLLSQQHRRQSSHAHCGAYR</sequence>
<dbReference type="Proteomes" id="UP001367676">
    <property type="component" value="Unassembled WGS sequence"/>
</dbReference>
<name>A0AAN9Y312_9HEMI</name>
<reference evidence="1 2" key="1">
    <citation type="submission" date="2024-03" db="EMBL/GenBank/DDBJ databases">
        <title>Adaptation during the transition from Ophiocordyceps entomopathogen to insect associate is accompanied by gene loss and intensified selection.</title>
        <authorList>
            <person name="Ward C.M."/>
            <person name="Onetto C.A."/>
            <person name="Borneman A.R."/>
        </authorList>
    </citation>
    <scope>NUCLEOTIDE SEQUENCE [LARGE SCALE GENOMIC DNA]</scope>
    <source>
        <strain evidence="1">AWRI1</strain>
        <tissue evidence="1">Single Adult Female</tissue>
    </source>
</reference>
<organism evidence="1 2">
    <name type="scientific">Parthenolecanium corni</name>
    <dbReference type="NCBI Taxonomy" id="536013"/>
    <lineage>
        <taxon>Eukaryota</taxon>
        <taxon>Metazoa</taxon>
        <taxon>Ecdysozoa</taxon>
        <taxon>Arthropoda</taxon>
        <taxon>Hexapoda</taxon>
        <taxon>Insecta</taxon>
        <taxon>Pterygota</taxon>
        <taxon>Neoptera</taxon>
        <taxon>Paraneoptera</taxon>
        <taxon>Hemiptera</taxon>
        <taxon>Sternorrhyncha</taxon>
        <taxon>Coccoidea</taxon>
        <taxon>Coccidae</taxon>
        <taxon>Parthenolecanium</taxon>
    </lineage>
</organism>
<keyword evidence="2" id="KW-1185">Reference proteome</keyword>
<dbReference type="EMBL" id="JBBCAQ010000033">
    <property type="protein sequence ID" value="KAK7582563.1"/>
    <property type="molecule type" value="Genomic_DNA"/>
</dbReference>
<proteinExistence type="predicted"/>